<organism evidence="1 2">
    <name type="scientific">Singulisphaera acidiphila (strain ATCC BAA-1392 / DSM 18658 / VKM B-2454 / MOB10)</name>
    <dbReference type="NCBI Taxonomy" id="886293"/>
    <lineage>
        <taxon>Bacteria</taxon>
        <taxon>Pseudomonadati</taxon>
        <taxon>Planctomycetota</taxon>
        <taxon>Planctomycetia</taxon>
        <taxon>Isosphaerales</taxon>
        <taxon>Isosphaeraceae</taxon>
        <taxon>Singulisphaera</taxon>
    </lineage>
</organism>
<evidence type="ECO:0000313" key="1">
    <source>
        <dbReference type="EMBL" id="AGA28713.1"/>
    </source>
</evidence>
<gene>
    <name evidence="1" type="ordered locus">Sinac_4531</name>
</gene>
<keyword evidence="2" id="KW-1185">Reference proteome</keyword>
<evidence type="ECO:0000313" key="2">
    <source>
        <dbReference type="Proteomes" id="UP000010798"/>
    </source>
</evidence>
<dbReference type="HOGENOM" id="CLU_2156671_0_0_0"/>
<protein>
    <submittedName>
        <fullName evidence="1">Uncharacterized protein</fullName>
    </submittedName>
</protein>
<dbReference type="Proteomes" id="UP000010798">
    <property type="component" value="Chromosome"/>
</dbReference>
<sequence length="111" mass="12644">MSNYVPWYGKKRSHLTERESDLLRSLDRGENAGKVNQAAEEVRLAKIRMLKAERSQVVVSNQSHAIVTARLDKLDREIHDANSMPVGAIVSKYRRKLSQADRTKNKPTNSQ</sequence>
<dbReference type="EMBL" id="CP003364">
    <property type="protein sequence ID" value="AGA28713.1"/>
    <property type="molecule type" value="Genomic_DNA"/>
</dbReference>
<dbReference type="AlphaFoldDB" id="L0DIR9"/>
<name>L0DIR9_SINAD</name>
<proteinExistence type="predicted"/>
<dbReference type="STRING" id="886293.Sinac_4531"/>
<accession>L0DIR9</accession>
<dbReference type="KEGG" id="saci:Sinac_4531"/>
<reference evidence="1 2" key="1">
    <citation type="submission" date="2012-02" db="EMBL/GenBank/DDBJ databases">
        <title>Complete sequence of chromosome of Singulisphaera acidiphila DSM 18658.</title>
        <authorList>
            <consortium name="US DOE Joint Genome Institute (JGI-PGF)"/>
            <person name="Lucas S."/>
            <person name="Copeland A."/>
            <person name="Lapidus A."/>
            <person name="Glavina del Rio T."/>
            <person name="Dalin E."/>
            <person name="Tice H."/>
            <person name="Bruce D."/>
            <person name="Goodwin L."/>
            <person name="Pitluck S."/>
            <person name="Peters L."/>
            <person name="Ovchinnikova G."/>
            <person name="Chertkov O."/>
            <person name="Kyrpides N."/>
            <person name="Mavromatis K."/>
            <person name="Ivanova N."/>
            <person name="Brettin T."/>
            <person name="Detter J.C."/>
            <person name="Han C."/>
            <person name="Larimer F."/>
            <person name="Land M."/>
            <person name="Hauser L."/>
            <person name="Markowitz V."/>
            <person name="Cheng J.-F."/>
            <person name="Hugenholtz P."/>
            <person name="Woyke T."/>
            <person name="Wu D."/>
            <person name="Tindall B."/>
            <person name="Pomrenke H."/>
            <person name="Brambilla E."/>
            <person name="Klenk H.-P."/>
            <person name="Eisen J.A."/>
        </authorList>
    </citation>
    <scope>NUCLEOTIDE SEQUENCE [LARGE SCALE GENOMIC DNA]</scope>
    <source>
        <strain evidence="2">ATCC BAA-1392 / DSM 18658 / VKM B-2454 / MOB10</strain>
    </source>
</reference>
<dbReference type="RefSeq" id="WP_015247829.1">
    <property type="nucleotide sequence ID" value="NC_019892.1"/>
</dbReference>